<reference evidence="1 2" key="1">
    <citation type="journal article" date="2008" name="Int. J. Syst. Evol. Microbiol.">
        <title>Luteimonas marina sp. nov., isolated from seawater.</title>
        <authorList>
            <person name="Baik K.S."/>
            <person name="Park S.C."/>
            <person name="Kim M.S."/>
            <person name="Kim E.M."/>
            <person name="Park C."/>
            <person name="Chun J."/>
            <person name="Seong C.N."/>
        </authorList>
    </citation>
    <scope>NUCLEOTIDE SEQUENCE [LARGE SCALE GENOMIC DNA]</scope>
    <source>
        <strain evidence="1 2">FR1330</strain>
    </source>
</reference>
<organism evidence="1 2">
    <name type="scientific">Luteimonas marina</name>
    <dbReference type="NCBI Taxonomy" id="488485"/>
    <lineage>
        <taxon>Bacteria</taxon>
        <taxon>Pseudomonadati</taxon>
        <taxon>Pseudomonadota</taxon>
        <taxon>Gammaproteobacteria</taxon>
        <taxon>Lysobacterales</taxon>
        <taxon>Lysobacteraceae</taxon>
        <taxon>Luteimonas</taxon>
    </lineage>
</organism>
<gene>
    <name evidence="1" type="ORF">FQY83_13455</name>
</gene>
<keyword evidence="2" id="KW-1185">Reference proteome</keyword>
<dbReference type="OrthoDB" id="5297623at2"/>
<accession>A0A5C5U1F2</accession>
<proteinExistence type="predicted"/>
<dbReference type="EMBL" id="VOHK01000005">
    <property type="protein sequence ID" value="TWT19355.1"/>
    <property type="molecule type" value="Genomic_DNA"/>
</dbReference>
<dbReference type="InterPro" id="IPR036102">
    <property type="entry name" value="OsmC/Ohrsf"/>
</dbReference>
<dbReference type="RefSeq" id="WP_146388471.1">
    <property type="nucleotide sequence ID" value="NZ_VOHK01000005.1"/>
</dbReference>
<protein>
    <recommendedName>
        <fullName evidence="3">OsmC family protein</fullName>
    </recommendedName>
</protein>
<sequence>MSIDAPIRITLEQDGDYACRIRFDCTELEPLPSDEPSPLGADRGPDPARLLLPSVANCLVASLLFALRKQRNGHGFPLETRFHQALFSMRQGTTVLVARAHRHHRHRVWPRRCAHGTLAQ</sequence>
<dbReference type="Proteomes" id="UP000319980">
    <property type="component" value="Unassembled WGS sequence"/>
</dbReference>
<comment type="caution">
    <text evidence="1">The sequence shown here is derived from an EMBL/GenBank/DDBJ whole genome shotgun (WGS) entry which is preliminary data.</text>
</comment>
<evidence type="ECO:0000313" key="1">
    <source>
        <dbReference type="EMBL" id="TWT19355.1"/>
    </source>
</evidence>
<dbReference type="AlphaFoldDB" id="A0A5C5U1F2"/>
<evidence type="ECO:0008006" key="3">
    <source>
        <dbReference type="Google" id="ProtNLM"/>
    </source>
</evidence>
<dbReference type="SUPFAM" id="SSF82784">
    <property type="entry name" value="OsmC-like"/>
    <property type="match status" value="1"/>
</dbReference>
<name>A0A5C5U1F2_9GAMM</name>
<evidence type="ECO:0000313" key="2">
    <source>
        <dbReference type="Proteomes" id="UP000319980"/>
    </source>
</evidence>